<evidence type="ECO:0000256" key="1">
    <source>
        <dbReference type="ARBA" id="ARBA00005662"/>
    </source>
</evidence>
<evidence type="ECO:0000313" key="3">
    <source>
        <dbReference type="EMBL" id="SFR58587.1"/>
    </source>
</evidence>
<dbReference type="STRING" id="650891.SAMN05216203_1598"/>
<dbReference type="SMART" id="SM00854">
    <property type="entry name" value="PGA_cap"/>
    <property type="match status" value="1"/>
</dbReference>
<dbReference type="OrthoDB" id="9810718at2"/>
<dbReference type="InterPro" id="IPR019079">
    <property type="entry name" value="Capsule_synth_CapA"/>
</dbReference>
<name>A0A1I6HVY4_9GAMM</name>
<dbReference type="SUPFAM" id="SSF56300">
    <property type="entry name" value="Metallo-dependent phosphatases"/>
    <property type="match status" value="1"/>
</dbReference>
<dbReference type="AlphaFoldDB" id="A0A1I6HVY4"/>
<dbReference type="Proteomes" id="UP000198644">
    <property type="component" value="Unassembled WGS sequence"/>
</dbReference>
<evidence type="ECO:0000313" key="4">
    <source>
        <dbReference type="Proteomes" id="UP000198644"/>
    </source>
</evidence>
<accession>A0A1I6HVY4</accession>
<dbReference type="PANTHER" id="PTHR33393">
    <property type="entry name" value="POLYGLUTAMINE SYNTHESIS ACCESSORY PROTEIN RV0574C-RELATED"/>
    <property type="match status" value="1"/>
</dbReference>
<dbReference type="RefSeq" id="WP_092010548.1">
    <property type="nucleotide sequence ID" value="NZ_FOYW01000001.1"/>
</dbReference>
<organism evidence="3 4">
    <name type="scientific">Marinobacter daqiaonensis</name>
    <dbReference type="NCBI Taxonomy" id="650891"/>
    <lineage>
        <taxon>Bacteria</taxon>
        <taxon>Pseudomonadati</taxon>
        <taxon>Pseudomonadota</taxon>
        <taxon>Gammaproteobacteria</taxon>
        <taxon>Pseudomonadales</taxon>
        <taxon>Marinobacteraceae</taxon>
        <taxon>Marinobacter</taxon>
    </lineage>
</organism>
<comment type="similarity">
    <text evidence="1">Belongs to the CapA family.</text>
</comment>
<proteinExistence type="inferred from homology"/>
<keyword evidence="4" id="KW-1185">Reference proteome</keyword>
<feature type="domain" description="Capsule synthesis protein CapA" evidence="2">
    <location>
        <begin position="2"/>
        <end position="236"/>
    </location>
</feature>
<protein>
    <submittedName>
        <fullName evidence="3">Poly-gamma-glutamate synthesis protein (Capsule biosynthesis protein)</fullName>
    </submittedName>
</protein>
<dbReference type="Gene3D" id="3.60.21.10">
    <property type="match status" value="1"/>
</dbReference>
<gene>
    <name evidence="3" type="ORF">SAMN05216203_1598</name>
</gene>
<dbReference type="PANTHER" id="PTHR33393:SF11">
    <property type="entry name" value="POLYGLUTAMINE SYNTHESIS ACCESSORY PROTEIN RV0574C-RELATED"/>
    <property type="match status" value="1"/>
</dbReference>
<dbReference type="Pfam" id="PF09587">
    <property type="entry name" value="PGA_cap"/>
    <property type="match status" value="1"/>
</dbReference>
<dbReference type="InterPro" id="IPR052169">
    <property type="entry name" value="CW_Biosynth-Accessory"/>
</dbReference>
<dbReference type="EMBL" id="FOYW01000001">
    <property type="protein sequence ID" value="SFR58587.1"/>
    <property type="molecule type" value="Genomic_DNA"/>
</dbReference>
<reference evidence="3 4" key="1">
    <citation type="submission" date="2016-10" db="EMBL/GenBank/DDBJ databases">
        <authorList>
            <person name="de Groot N.N."/>
        </authorList>
    </citation>
    <scope>NUCLEOTIDE SEQUENCE [LARGE SCALE GENOMIC DNA]</scope>
    <source>
        <strain evidence="3 4">CGMCC 1.9167</strain>
    </source>
</reference>
<evidence type="ECO:0000259" key="2">
    <source>
        <dbReference type="SMART" id="SM00854"/>
    </source>
</evidence>
<dbReference type="InterPro" id="IPR029052">
    <property type="entry name" value="Metallo-depent_PP-like"/>
</dbReference>
<sequence length="340" mass="37870">MRIMFVGDINLGEYYTSFGHGPGTYLEHSDVFARVRELFGQADLVVGNLEAPLTTHNFDPDDPERVVLRGHPKHAKLLSEVGFSVLQVANNHTVQHGREGFDETVRALTEAGVEAVGLNQQELTVLEVGGKTLGFLAASDVPDNTDKRQVSYQRLDTEFLERVKASVPNVDHLFVMLHWGLESSTVPMDYQRELISELSQAGVRGIIGSHPHLFYEVWQEGETVCAPSLGNFVFDLCWDQRLLKTGILDVQLENEPVTAQVHPVTIERNGCLPTPVHAPVAVSPEARLYDLGDDMAGEQVRKLKYFFANLLKGDTSLKAKFFMRKMLPFTRPAVVVHSHG</sequence>